<dbReference type="RefSeq" id="WP_133397828.1">
    <property type="nucleotide sequence ID" value="NZ_SNAA01000019.1"/>
</dbReference>
<dbReference type="Proteomes" id="UP000295701">
    <property type="component" value="Unassembled WGS sequence"/>
</dbReference>
<name>A0A4R6A0Y0_9RHOB</name>
<keyword evidence="2" id="KW-1185">Reference proteome</keyword>
<organism evidence="1 2">
    <name type="scientific">Palleronia sediminis</name>
    <dbReference type="NCBI Taxonomy" id="2547833"/>
    <lineage>
        <taxon>Bacteria</taxon>
        <taxon>Pseudomonadati</taxon>
        <taxon>Pseudomonadota</taxon>
        <taxon>Alphaproteobacteria</taxon>
        <taxon>Rhodobacterales</taxon>
        <taxon>Roseobacteraceae</taxon>
        <taxon>Palleronia</taxon>
    </lineage>
</organism>
<proteinExistence type="predicted"/>
<dbReference type="InterPro" id="IPR010869">
    <property type="entry name" value="DUF1501"/>
</dbReference>
<dbReference type="Pfam" id="PF07394">
    <property type="entry name" value="DUF1501"/>
    <property type="match status" value="1"/>
</dbReference>
<dbReference type="PANTHER" id="PTHR43737">
    <property type="entry name" value="BLL7424 PROTEIN"/>
    <property type="match status" value="1"/>
</dbReference>
<protein>
    <submittedName>
        <fullName evidence="1">DUF1501 domain-containing protein</fullName>
    </submittedName>
</protein>
<evidence type="ECO:0000313" key="1">
    <source>
        <dbReference type="EMBL" id="TDL76047.1"/>
    </source>
</evidence>
<dbReference type="PROSITE" id="PS51318">
    <property type="entry name" value="TAT"/>
    <property type="match status" value="1"/>
</dbReference>
<sequence>MVDLDRRGFLGRGAALIGCSVAAHPLMTSVTLAAAPWDARLVVIILRGGMDGLAVVQPVGDPDYAQARAGMIASGDAPPIPLDGFYAMHPALAPLKPLWDRGQLAFAHAVSTPYRNKRSHFDGQDMLEAGTGMDVAAGRMRDGWLNRMLQTVPGVEGRTAFVVGRERMKILEGRAPVAHWSPDAALDLNGQARLLLEEVYRGDPLFDRAARQAIELAGAALGDDGTPRSAAVTEALTRRGGGSTVALAAFAAEQLYRDTRIASFSLSGWDTHRDQGRNLPRALGDLADVIEALRAGLGPVWDKTTVLAMTEFGRTARENGNDGTDHGTGGAMLMAGGAVRGGRVHGRWPGLSEAELFDRRDLMPTGDVRGYAAWAMRSLYGIDRGRLTGDIFPGLDLGEDPGLIL</sequence>
<dbReference type="InterPro" id="IPR006311">
    <property type="entry name" value="TAT_signal"/>
</dbReference>
<comment type="caution">
    <text evidence="1">The sequence shown here is derived from an EMBL/GenBank/DDBJ whole genome shotgun (WGS) entry which is preliminary data.</text>
</comment>
<dbReference type="EMBL" id="SNAA01000019">
    <property type="protein sequence ID" value="TDL76047.1"/>
    <property type="molecule type" value="Genomic_DNA"/>
</dbReference>
<reference evidence="1 2" key="1">
    <citation type="submission" date="2019-03" db="EMBL/GenBank/DDBJ databases">
        <title>Primorskyibacter sp. SS33 isolated from sediments.</title>
        <authorList>
            <person name="Xunke S."/>
        </authorList>
    </citation>
    <scope>NUCLEOTIDE SEQUENCE [LARGE SCALE GENOMIC DNA]</scope>
    <source>
        <strain evidence="1 2">SS33</strain>
    </source>
</reference>
<accession>A0A4R6A0Y0</accession>
<dbReference type="AlphaFoldDB" id="A0A4R6A0Y0"/>
<dbReference type="OrthoDB" id="9779968at2"/>
<evidence type="ECO:0000313" key="2">
    <source>
        <dbReference type="Proteomes" id="UP000295701"/>
    </source>
</evidence>
<gene>
    <name evidence="1" type="ORF">E2L08_14560</name>
</gene>
<dbReference type="PANTHER" id="PTHR43737:SF1">
    <property type="entry name" value="DUF1501 DOMAIN-CONTAINING PROTEIN"/>
    <property type="match status" value="1"/>
</dbReference>